<organism evidence="1 2">
    <name type="scientific">Lutibacter agarilyticus</name>
    <dbReference type="NCBI Taxonomy" id="1109740"/>
    <lineage>
        <taxon>Bacteria</taxon>
        <taxon>Pseudomonadati</taxon>
        <taxon>Bacteroidota</taxon>
        <taxon>Flavobacteriia</taxon>
        <taxon>Flavobacteriales</taxon>
        <taxon>Flavobacteriaceae</taxon>
        <taxon>Lutibacter</taxon>
    </lineage>
</organism>
<accession>A0A238VY86</accession>
<keyword evidence="2" id="KW-1185">Reference proteome</keyword>
<evidence type="ECO:0000313" key="2">
    <source>
        <dbReference type="Proteomes" id="UP000198384"/>
    </source>
</evidence>
<dbReference type="Gene3D" id="2.180.10.10">
    <property type="entry name" value="RHS repeat-associated core"/>
    <property type="match status" value="1"/>
</dbReference>
<reference evidence="1 2" key="1">
    <citation type="submission" date="2017-06" db="EMBL/GenBank/DDBJ databases">
        <authorList>
            <person name="Kim H.J."/>
            <person name="Triplett B.A."/>
        </authorList>
    </citation>
    <scope>NUCLEOTIDE SEQUENCE [LARGE SCALE GENOMIC DNA]</scope>
    <source>
        <strain evidence="1 2">DSM 29150</strain>
    </source>
</reference>
<dbReference type="Proteomes" id="UP000198384">
    <property type="component" value="Unassembled WGS sequence"/>
</dbReference>
<proteinExistence type="predicted"/>
<evidence type="ECO:0008006" key="3">
    <source>
        <dbReference type="Google" id="ProtNLM"/>
    </source>
</evidence>
<evidence type="ECO:0000313" key="1">
    <source>
        <dbReference type="EMBL" id="SNR39131.1"/>
    </source>
</evidence>
<protein>
    <recommendedName>
        <fullName evidence="3">YD repeat-containing protein</fullName>
    </recommendedName>
</protein>
<dbReference type="OrthoDB" id="1442531at2"/>
<dbReference type="EMBL" id="FZNT01000002">
    <property type="protein sequence ID" value="SNR39131.1"/>
    <property type="molecule type" value="Genomic_DNA"/>
</dbReference>
<sequence>MMKLSIKVLLITSILFVSCSEDEIDDVTECTGENYTIVVNRFIKRLTTTQTGPLPSIRNYEYTYNTYNLLSSVNNYTFDTEAQLNYNYKCSNAISTIENKTNITKYEYSYDSNNRIIAYKTKDRYLHDYTLRYVDNKVFVEGIINVKSNIAIILDTNSNGLVTKLSRADGYSTFDYDANGNMIHAKDFKLDNQLLHDYEILYDTSPNPFYGQLTASYLERFIDYFSDSAFLWN</sequence>
<name>A0A238VY86_9FLAO</name>
<dbReference type="PROSITE" id="PS51257">
    <property type="entry name" value="PROKAR_LIPOPROTEIN"/>
    <property type="match status" value="1"/>
</dbReference>
<dbReference type="RefSeq" id="WP_089380424.1">
    <property type="nucleotide sequence ID" value="NZ_FZNT01000002.1"/>
</dbReference>
<gene>
    <name evidence="1" type="ORF">SAMN06265371_102229</name>
</gene>
<dbReference type="AlphaFoldDB" id="A0A238VY86"/>